<proteinExistence type="predicted"/>
<dbReference type="EMBL" id="JXST01000022">
    <property type="protein sequence ID" value="KIU15924.1"/>
    <property type="molecule type" value="Genomic_DNA"/>
</dbReference>
<protein>
    <submittedName>
        <fullName evidence="1">Uncharacterized protein</fullName>
    </submittedName>
</protein>
<organism evidence="1 2">
    <name type="scientific">Mycolicibacterium llatzerense</name>
    <dbReference type="NCBI Taxonomy" id="280871"/>
    <lineage>
        <taxon>Bacteria</taxon>
        <taxon>Bacillati</taxon>
        <taxon>Actinomycetota</taxon>
        <taxon>Actinomycetes</taxon>
        <taxon>Mycobacteriales</taxon>
        <taxon>Mycobacteriaceae</taxon>
        <taxon>Mycolicibacterium</taxon>
    </lineage>
</organism>
<dbReference type="PATRIC" id="fig|280871.6.peg.3472"/>
<name>A0A0D1JTJ9_9MYCO</name>
<evidence type="ECO:0000313" key="1">
    <source>
        <dbReference type="EMBL" id="KIU15924.1"/>
    </source>
</evidence>
<sequence length="89" mass="8871">MQMVPSHGTMEPSPFGLGITMTVVVVVCPPGNVTTVVAGVGEDVGRAGACVVRDVGAVVEAGVLGFAAGFEQPEIATIGTTETVAISQE</sequence>
<evidence type="ECO:0000313" key="2">
    <source>
        <dbReference type="Proteomes" id="UP000032221"/>
    </source>
</evidence>
<dbReference type="Proteomes" id="UP000032221">
    <property type="component" value="Unassembled WGS sequence"/>
</dbReference>
<keyword evidence="2" id="KW-1185">Reference proteome</keyword>
<gene>
    <name evidence="1" type="ORF">TL10_16735</name>
</gene>
<accession>A0A0D1JTJ9</accession>
<comment type="caution">
    <text evidence="1">The sequence shown here is derived from an EMBL/GenBank/DDBJ whole genome shotgun (WGS) entry which is preliminary data.</text>
</comment>
<reference evidence="1 2" key="1">
    <citation type="submission" date="2015-01" db="EMBL/GenBank/DDBJ databases">
        <title>Genome sequence of Mycobacterium llatzerense and Mycobacterium immunogenum recovered from brain abscess.</title>
        <authorList>
            <person name="Greninger A.L."/>
            <person name="Langelier C."/>
            <person name="Cunningham G."/>
            <person name="Chiu C.Y."/>
            <person name="Miller S."/>
        </authorList>
    </citation>
    <scope>NUCLEOTIDE SEQUENCE [LARGE SCALE GENOMIC DNA]</scope>
    <source>
        <strain evidence="1 2">CLUC14</strain>
    </source>
</reference>
<dbReference type="AlphaFoldDB" id="A0A0D1JTJ9"/>